<evidence type="ECO:0000313" key="4">
    <source>
        <dbReference type="EMBL" id="GBM78182.1"/>
    </source>
</evidence>
<evidence type="ECO:0000256" key="2">
    <source>
        <dbReference type="ARBA" id="ARBA00023027"/>
    </source>
</evidence>
<reference evidence="4 5" key="1">
    <citation type="journal article" date="2019" name="Sci. Rep.">
        <title>Orb-weaving spider Araneus ventricosus genome elucidates the spidroin gene catalogue.</title>
        <authorList>
            <person name="Kono N."/>
            <person name="Nakamura H."/>
            <person name="Ohtoshi R."/>
            <person name="Moran D.A.P."/>
            <person name="Shinohara A."/>
            <person name="Yoshida Y."/>
            <person name="Fujiwara M."/>
            <person name="Mori M."/>
            <person name="Tomita M."/>
            <person name="Arakawa K."/>
        </authorList>
    </citation>
    <scope>NUCLEOTIDE SEQUENCE [LARGE SCALE GENOMIC DNA]</scope>
</reference>
<keyword evidence="2" id="KW-0520">NAD</keyword>
<proteinExistence type="predicted"/>
<feature type="domain" description="D-isomer specific 2-hydroxyacid dehydrogenase NAD-binding" evidence="3">
    <location>
        <begin position="126"/>
        <end position="293"/>
    </location>
</feature>
<organism evidence="4 5">
    <name type="scientific">Araneus ventricosus</name>
    <name type="common">Orbweaver spider</name>
    <name type="synonym">Epeira ventricosa</name>
    <dbReference type="NCBI Taxonomy" id="182803"/>
    <lineage>
        <taxon>Eukaryota</taxon>
        <taxon>Metazoa</taxon>
        <taxon>Ecdysozoa</taxon>
        <taxon>Arthropoda</taxon>
        <taxon>Chelicerata</taxon>
        <taxon>Arachnida</taxon>
        <taxon>Araneae</taxon>
        <taxon>Araneomorphae</taxon>
        <taxon>Entelegynae</taxon>
        <taxon>Araneoidea</taxon>
        <taxon>Araneidae</taxon>
        <taxon>Araneus</taxon>
    </lineage>
</organism>
<keyword evidence="1" id="KW-0560">Oxidoreductase</keyword>
<dbReference type="InterPro" id="IPR006140">
    <property type="entry name" value="D-isomer_DH_NAD-bd"/>
</dbReference>
<dbReference type="AlphaFoldDB" id="A0A4Y2ILV5"/>
<keyword evidence="4" id="KW-0670">Pyruvate</keyword>
<keyword evidence="5" id="KW-1185">Reference proteome</keyword>
<gene>
    <name evidence="4" type="primary">ghrA_1</name>
    <name evidence="4" type="ORF">AVEN_40494_1</name>
</gene>
<dbReference type="SUPFAM" id="SSF51735">
    <property type="entry name" value="NAD(P)-binding Rossmann-fold domains"/>
    <property type="match status" value="1"/>
</dbReference>
<dbReference type="Pfam" id="PF02826">
    <property type="entry name" value="2-Hacid_dh_C"/>
    <property type="match status" value="1"/>
</dbReference>
<sequence>MDSSFPSIYLISKFPNLAGHLKKFLPKEVNLIVVPLTDQVKRWNKSIKLSEEGKVLIKDAEALVIDCTYLSELLYSLPNAKWIQTTWAGLELLMENVDKTKPPPNFTLTRYVDPYFGELMSNYVIAQIINIERGFYIYRDAQKTATWARPFFPDFRVLSDLTVGILGAGKLGASVGCLLKKAGCSVLVFVRNSRGGTSTDDYDEATTNLNDVLERCDYLVNVLPSTPETAGLLDEDVLKSCRKKPVFINIGRGDIIKESNIIKALKEGWISKAILDVFEVEPLPPDNPLWSTPEPGASEKSPNNVEFRQISYNHSLGDLARVWFTIGDILARLTENRFALGDLAVHNWGHLRPAAYRHTVLEQSTIVTLEGSDWTSESDIAMLYFFVYL</sequence>
<dbReference type="PANTHER" id="PTHR43333:SF1">
    <property type="entry name" value="D-ISOMER SPECIFIC 2-HYDROXYACID DEHYDROGENASE NAD-BINDING DOMAIN-CONTAINING PROTEIN"/>
    <property type="match status" value="1"/>
</dbReference>
<dbReference type="PANTHER" id="PTHR43333">
    <property type="entry name" value="2-HACID_DH_C DOMAIN-CONTAINING PROTEIN"/>
    <property type="match status" value="1"/>
</dbReference>
<comment type="caution">
    <text evidence="4">The sequence shown here is derived from an EMBL/GenBank/DDBJ whole genome shotgun (WGS) entry which is preliminary data.</text>
</comment>
<protein>
    <submittedName>
        <fullName evidence="4">Glyoxylate/hydroxypyruvate reductase A</fullName>
    </submittedName>
</protein>
<dbReference type="Gene3D" id="3.40.50.720">
    <property type="entry name" value="NAD(P)-binding Rossmann-like Domain"/>
    <property type="match status" value="2"/>
</dbReference>
<evidence type="ECO:0000259" key="3">
    <source>
        <dbReference type="Pfam" id="PF02826"/>
    </source>
</evidence>
<accession>A0A4Y2ILV5</accession>
<dbReference type="OrthoDB" id="298012at2759"/>
<evidence type="ECO:0000313" key="5">
    <source>
        <dbReference type="Proteomes" id="UP000499080"/>
    </source>
</evidence>
<name>A0A4Y2ILV5_ARAVE</name>
<dbReference type="Proteomes" id="UP000499080">
    <property type="component" value="Unassembled WGS sequence"/>
</dbReference>
<dbReference type="GO" id="GO:0051287">
    <property type="term" value="F:NAD binding"/>
    <property type="evidence" value="ECO:0007669"/>
    <property type="project" value="InterPro"/>
</dbReference>
<dbReference type="EMBL" id="BGPR01002738">
    <property type="protein sequence ID" value="GBM78182.1"/>
    <property type="molecule type" value="Genomic_DNA"/>
</dbReference>
<evidence type="ECO:0000256" key="1">
    <source>
        <dbReference type="ARBA" id="ARBA00023002"/>
    </source>
</evidence>
<dbReference type="InterPro" id="IPR036291">
    <property type="entry name" value="NAD(P)-bd_dom_sf"/>
</dbReference>
<dbReference type="GO" id="GO:0016491">
    <property type="term" value="F:oxidoreductase activity"/>
    <property type="evidence" value="ECO:0007669"/>
    <property type="project" value="UniProtKB-KW"/>
</dbReference>